<dbReference type="OrthoDB" id="10019471at2"/>
<name>A0A2N3KY97_9PROT</name>
<accession>A0A2N3KY97</accession>
<protein>
    <submittedName>
        <fullName evidence="2">Uncharacterized protein</fullName>
    </submittedName>
</protein>
<dbReference type="RefSeq" id="WP_101264516.1">
    <property type="nucleotide sequence ID" value="NZ_NWTK01000002.1"/>
</dbReference>
<reference evidence="2 3" key="1">
    <citation type="submission" date="2017-09" db="EMBL/GenBank/DDBJ databases">
        <title>Biodiversity and function of Thalassospira species in the particle-attached aromatic-hydrocarbon-degrading consortia from the surface seawater of the South China Sea.</title>
        <authorList>
            <person name="Dong C."/>
            <person name="Liu R."/>
            <person name="Shao Z."/>
        </authorList>
    </citation>
    <scope>NUCLEOTIDE SEQUENCE [LARGE SCALE GENOMIC DNA]</scope>
    <source>
        <strain evidence="2 3">CSC1P2</strain>
    </source>
</reference>
<comment type="caution">
    <text evidence="2">The sequence shown here is derived from an EMBL/GenBank/DDBJ whole genome shotgun (WGS) entry which is preliminary data.</text>
</comment>
<evidence type="ECO:0000256" key="1">
    <source>
        <dbReference type="SAM" id="Coils"/>
    </source>
</evidence>
<organism evidence="2 3">
    <name type="scientific">Thalassospira marina</name>
    <dbReference type="NCBI Taxonomy" id="2048283"/>
    <lineage>
        <taxon>Bacteria</taxon>
        <taxon>Pseudomonadati</taxon>
        <taxon>Pseudomonadota</taxon>
        <taxon>Alphaproteobacteria</taxon>
        <taxon>Rhodospirillales</taxon>
        <taxon>Thalassospiraceae</taxon>
        <taxon>Thalassospira</taxon>
    </lineage>
</organism>
<proteinExistence type="predicted"/>
<dbReference type="AlphaFoldDB" id="A0A2N3KY97"/>
<dbReference type="Proteomes" id="UP000233597">
    <property type="component" value="Unassembled WGS sequence"/>
</dbReference>
<dbReference type="EMBL" id="NWTK01000002">
    <property type="protein sequence ID" value="PKR55467.1"/>
    <property type="molecule type" value="Genomic_DNA"/>
</dbReference>
<evidence type="ECO:0000313" key="2">
    <source>
        <dbReference type="EMBL" id="PKR55467.1"/>
    </source>
</evidence>
<sequence length="124" mass="13778">MVQCCDIEDYYKEGEFLRRWELIDGFPRCTVDALPIASLDPEDVSNQEVANATVREALQDLEAYEAALTLASQDEPVRLITLIDGDGQQSTMTNPDWTAWHAAKLAVQDVSAATLALHDLRGQQ</sequence>
<gene>
    <name evidence="2" type="ORF">COO20_04675</name>
</gene>
<feature type="coiled-coil region" evidence="1">
    <location>
        <begin position="47"/>
        <end position="74"/>
    </location>
</feature>
<keyword evidence="1" id="KW-0175">Coiled coil</keyword>
<evidence type="ECO:0000313" key="3">
    <source>
        <dbReference type="Proteomes" id="UP000233597"/>
    </source>
</evidence>